<dbReference type="Proteomes" id="UP001166286">
    <property type="component" value="Unassembled WGS sequence"/>
</dbReference>
<dbReference type="InterPro" id="IPR006680">
    <property type="entry name" value="Amidohydro-rel"/>
</dbReference>
<reference evidence="10" key="1">
    <citation type="submission" date="2023-03" db="EMBL/GenBank/DDBJ databases">
        <title>Complete genome of Cladonia borealis.</title>
        <authorList>
            <person name="Park H."/>
        </authorList>
    </citation>
    <scope>NUCLEOTIDE SEQUENCE</scope>
    <source>
        <strain evidence="10">ANT050790</strain>
    </source>
</reference>
<evidence type="ECO:0000256" key="6">
    <source>
        <dbReference type="ARBA" id="ARBA00036832"/>
    </source>
</evidence>
<dbReference type="GO" id="GO:0047596">
    <property type="term" value="F:6-methylsalicylate decarboxylase activity"/>
    <property type="evidence" value="ECO:0007669"/>
    <property type="project" value="UniProtKB-EC"/>
</dbReference>
<evidence type="ECO:0000256" key="8">
    <source>
        <dbReference type="RuleBase" id="RU366045"/>
    </source>
</evidence>
<keyword evidence="3 8" id="KW-0210">Decarboxylase</keyword>
<dbReference type="InterPro" id="IPR032465">
    <property type="entry name" value="ACMSD"/>
</dbReference>
<evidence type="ECO:0000256" key="2">
    <source>
        <dbReference type="ARBA" id="ARBA00022723"/>
    </source>
</evidence>
<dbReference type="GO" id="GO:0046872">
    <property type="term" value="F:metal ion binding"/>
    <property type="evidence" value="ECO:0007669"/>
    <property type="project" value="UniProtKB-KW"/>
</dbReference>
<evidence type="ECO:0000256" key="3">
    <source>
        <dbReference type="ARBA" id="ARBA00022793"/>
    </source>
</evidence>
<dbReference type="PANTHER" id="PTHR21240:SF29">
    <property type="entry name" value="AMIDOHYDROLASE-RELATED DOMAIN-CONTAINING PROTEIN"/>
    <property type="match status" value="1"/>
</dbReference>
<comment type="catalytic activity">
    <reaction evidence="6">
        <text>6-methylsalicylate + H(+) = 3-methylphenol + CO2</text>
        <dbReference type="Rhea" id="RHEA:23112"/>
        <dbReference type="ChEBI" id="CHEBI:15378"/>
        <dbReference type="ChEBI" id="CHEBI:16526"/>
        <dbReference type="ChEBI" id="CHEBI:17231"/>
        <dbReference type="ChEBI" id="CHEBI:36658"/>
        <dbReference type="EC" id="4.1.1.52"/>
    </reaction>
    <physiologicalReaction direction="left-to-right" evidence="6">
        <dbReference type="Rhea" id="RHEA:23113"/>
    </physiologicalReaction>
</comment>
<dbReference type="EC" id="4.1.1.52" evidence="7"/>
<evidence type="ECO:0000313" key="10">
    <source>
        <dbReference type="EMBL" id="KAK0510485.1"/>
    </source>
</evidence>
<evidence type="ECO:0000256" key="5">
    <source>
        <dbReference type="ARBA" id="ARBA00023239"/>
    </source>
</evidence>
<evidence type="ECO:0000313" key="11">
    <source>
        <dbReference type="Proteomes" id="UP001166286"/>
    </source>
</evidence>
<dbReference type="Pfam" id="PF04909">
    <property type="entry name" value="Amidohydro_2"/>
    <property type="match status" value="1"/>
</dbReference>
<dbReference type="PANTHER" id="PTHR21240">
    <property type="entry name" value="2-AMINO-3-CARBOXYLMUCONATE-6-SEMIALDEHYDE DECARBOXYLASE"/>
    <property type="match status" value="1"/>
</dbReference>
<keyword evidence="11" id="KW-1185">Reference proteome</keyword>
<organism evidence="10 11">
    <name type="scientific">Cladonia borealis</name>
    <dbReference type="NCBI Taxonomy" id="184061"/>
    <lineage>
        <taxon>Eukaryota</taxon>
        <taxon>Fungi</taxon>
        <taxon>Dikarya</taxon>
        <taxon>Ascomycota</taxon>
        <taxon>Pezizomycotina</taxon>
        <taxon>Lecanoromycetes</taxon>
        <taxon>OSLEUM clade</taxon>
        <taxon>Lecanoromycetidae</taxon>
        <taxon>Lecanorales</taxon>
        <taxon>Lecanorineae</taxon>
        <taxon>Cladoniaceae</taxon>
        <taxon>Cladonia</taxon>
    </lineage>
</organism>
<proteinExistence type="inferred from homology"/>
<dbReference type="AlphaFoldDB" id="A0AA39QYK2"/>
<dbReference type="GO" id="GO:0019748">
    <property type="term" value="P:secondary metabolic process"/>
    <property type="evidence" value="ECO:0007669"/>
    <property type="project" value="TreeGrafter"/>
</dbReference>
<keyword evidence="4" id="KW-0862">Zinc</keyword>
<dbReference type="Gene3D" id="3.20.20.140">
    <property type="entry name" value="Metal-dependent hydrolases"/>
    <property type="match status" value="1"/>
</dbReference>
<dbReference type="InterPro" id="IPR032466">
    <property type="entry name" value="Metal_Hydrolase"/>
</dbReference>
<dbReference type="SUPFAM" id="SSF51556">
    <property type="entry name" value="Metallo-dependent hydrolases"/>
    <property type="match status" value="1"/>
</dbReference>
<feature type="domain" description="Amidohydrolase-related" evidence="9">
    <location>
        <begin position="6"/>
        <end position="270"/>
    </location>
</feature>
<dbReference type="GO" id="GO:0005829">
    <property type="term" value="C:cytosol"/>
    <property type="evidence" value="ECO:0007669"/>
    <property type="project" value="TreeGrafter"/>
</dbReference>
<evidence type="ECO:0000259" key="9">
    <source>
        <dbReference type="Pfam" id="PF04909"/>
    </source>
</evidence>
<dbReference type="GO" id="GO:0016787">
    <property type="term" value="F:hydrolase activity"/>
    <property type="evidence" value="ECO:0007669"/>
    <property type="project" value="InterPro"/>
</dbReference>
<gene>
    <name evidence="10" type="ORF">JMJ35_006917</name>
</gene>
<name>A0AA39QYK2_9LECA</name>
<sequence length="343" mass="37618">MATGWIDIHGHFTPPISAKDREARWHAMREAKFMVPEPFQWTPESTLSYLDRAGIAMQMLSNIPKQLDALKDSNNYAASLVAKYPSRFGLLAALPTDNSTAALAEIERASRDLRADGFAVTCNYNGVYLGDSSLNDVWVELNRRHAVVFVHPDAYAPASMGRPSPLIEVAFETTRTVVDMLYAGVFRRYPKIRFILAHCGGALPVLSGRLKLLGTEPWVPNPNKITQDEIKQQLSRLYLDTAATAPTGMAPALYMVPADHLVYGADCGVPCSTESTMEANKKAVLDFDGLSKNQRLAIGRNVLALFPGAAARLDRKHGIRVDSREASGVNGLAGSRRYSMSHT</sequence>
<comment type="caution">
    <text evidence="10">The sequence shown here is derived from an EMBL/GenBank/DDBJ whole genome shotgun (WGS) entry which is preliminary data.</text>
</comment>
<keyword evidence="2" id="KW-0479">Metal-binding</keyword>
<accession>A0AA39QYK2</accession>
<dbReference type="EMBL" id="JAFEKC020000015">
    <property type="protein sequence ID" value="KAK0510485.1"/>
    <property type="molecule type" value="Genomic_DNA"/>
</dbReference>
<protein>
    <recommendedName>
        <fullName evidence="7">6-methylsalicylate decarboxylase</fullName>
        <ecNumber evidence="7">4.1.1.52</ecNumber>
    </recommendedName>
</protein>
<keyword evidence="5 8" id="KW-0456">Lyase</keyword>
<evidence type="ECO:0000256" key="7">
    <source>
        <dbReference type="ARBA" id="ARBA00038889"/>
    </source>
</evidence>
<comment type="similarity">
    <text evidence="1">Belongs to the metallo-dependent hydrolases superfamily. ACMSD family.</text>
</comment>
<evidence type="ECO:0000256" key="1">
    <source>
        <dbReference type="ARBA" id="ARBA00005871"/>
    </source>
</evidence>
<evidence type="ECO:0000256" key="4">
    <source>
        <dbReference type="ARBA" id="ARBA00022833"/>
    </source>
</evidence>